<dbReference type="Gene3D" id="1.20.1250.20">
    <property type="entry name" value="MFS general substrate transporter like domains"/>
    <property type="match status" value="2"/>
</dbReference>
<accession>A0A4Y6Q0R6</accession>
<comment type="subcellular location">
    <subcellularLocation>
        <location evidence="1">Membrane</location>
        <topology evidence="1">Multi-pass membrane protein</topology>
    </subcellularLocation>
</comment>
<feature type="transmembrane region" description="Helical" evidence="6">
    <location>
        <begin position="368"/>
        <end position="391"/>
    </location>
</feature>
<feature type="transmembrane region" description="Helical" evidence="6">
    <location>
        <begin position="20"/>
        <end position="45"/>
    </location>
</feature>
<dbReference type="InterPro" id="IPR004752">
    <property type="entry name" value="AmpG_permease/AT-1"/>
</dbReference>
<accession>A0A5B8YD14</accession>
<dbReference type="EMBL" id="CP041186">
    <property type="protein sequence ID" value="QDG53817.1"/>
    <property type="molecule type" value="Genomic_DNA"/>
</dbReference>
<feature type="transmembrane region" description="Helical" evidence="6">
    <location>
        <begin position="152"/>
        <end position="176"/>
    </location>
</feature>
<evidence type="ECO:0000256" key="5">
    <source>
        <dbReference type="ARBA" id="ARBA00023136"/>
    </source>
</evidence>
<organism evidence="7 8">
    <name type="scientific">Persicimonas caeni</name>
    <dbReference type="NCBI Taxonomy" id="2292766"/>
    <lineage>
        <taxon>Bacteria</taxon>
        <taxon>Deltaproteobacteria</taxon>
        <taxon>Bradymonadales</taxon>
        <taxon>Bradymonadaceae</taxon>
        <taxon>Persicimonas</taxon>
    </lineage>
</organism>
<feature type="transmembrane region" description="Helical" evidence="6">
    <location>
        <begin position="332"/>
        <end position="356"/>
    </location>
</feature>
<feature type="transmembrane region" description="Helical" evidence="6">
    <location>
        <begin position="397"/>
        <end position="416"/>
    </location>
</feature>
<name>A0A4Y6Q0R6_PERCE</name>
<dbReference type="CDD" id="cd17486">
    <property type="entry name" value="MFS_AmpG_like"/>
    <property type="match status" value="1"/>
</dbReference>
<reference evidence="7 8" key="1">
    <citation type="submission" date="2019-06" db="EMBL/GenBank/DDBJ databases">
        <title>Persicimonas caeni gen. nov., sp. nov., a predatory bacterium isolated from solar saltern.</title>
        <authorList>
            <person name="Wang S."/>
        </authorList>
    </citation>
    <scope>NUCLEOTIDE SEQUENCE [LARGE SCALE GENOMIC DNA]</scope>
    <source>
        <strain evidence="7 8">YN101</strain>
    </source>
</reference>
<dbReference type="OrthoDB" id="9787815at2"/>
<dbReference type="AlphaFoldDB" id="A0A4Y6Q0R6"/>
<feature type="transmembrane region" description="Helical" evidence="6">
    <location>
        <begin position="302"/>
        <end position="320"/>
    </location>
</feature>
<dbReference type="Pfam" id="PF07690">
    <property type="entry name" value="MFS_1"/>
    <property type="match status" value="1"/>
</dbReference>
<dbReference type="PANTHER" id="PTHR12778">
    <property type="entry name" value="SOLUTE CARRIER FAMILY 33 ACETYL-COA TRANSPORTER -RELATED"/>
    <property type="match status" value="1"/>
</dbReference>
<dbReference type="Proteomes" id="UP000315995">
    <property type="component" value="Chromosome"/>
</dbReference>
<dbReference type="SUPFAM" id="SSF103473">
    <property type="entry name" value="MFS general substrate transporter"/>
    <property type="match status" value="1"/>
</dbReference>
<evidence type="ECO:0000256" key="3">
    <source>
        <dbReference type="ARBA" id="ARBA00022692"/>
    </source>
</evidence>
<gene>
    <name evidence="7" type="ORF">FIV42_24650</name>
</gene>
<dbReference type="GO" id="GO:0022857">
    <property type="term" value="F:transmembrane transporter activity"/>
    <property type="evidence" value="ECO:0007669"/>
    <property type="project" value="InterPro"/>
</dbReference>
<evidence type="ECO:0000256" key="2">
    <source>
        <dbReference type="ARBA" id="ARBA00022448"/>
    </source>
</evidence>
<evidence type="ECO:0000256" key="6">
    <source>
        <dbReference type="SAM" id="Phobius"/>
    </source>
</evidence>
<keyword evidence="4 6" id="KW-1133">Transmembrane helix</keyword>
<evidence type="ECO:0000256" key="1">
    <source>
        <dbReference type="ARBA" id="ARBA00004141"/>
    </source>
</evidence>
<evidence type="ECO:0000256" key="4">
    <source>
        <dbReference type="ARBA" id="ARBA00022989"/>
    </source>
</evidence>
<protein>
    <submittedName>
        <fullName evidence="7">AmpG family muropeptide MFS transporter</fullName>
    </submittedName>
</protein>
<feature type="transmembrane region" description="Helical" evidence="6">
    <location>
        <begin position="115"/>
        <end position="140"/>
    </location>
</feature>
<keyword evidence="5 6" id="KW-0472">Membrane</keyword>
<feature type="transmembrane region" description="Helical" evidence="6">
    <location>
        <begin position="91"/>
        <end position="109"/>
    </location>
</feature>
<keyword evidence="3 6" id="KW-0812">Transmembrane</keyword>
<evidence type="ECO:0000313" key="7">
    <source>
        <dbReference type="EMBL" id="QDG53817.1"/>
    </source>
</evidence>
<feature type="transmembrane region" description="Helical" evidence="6">
    <location>
        <begin position="280"/>
        <end position="297"/>
    </location>
</feature>
<keyword evidence="8" id="KW-1185">Reference proteome</keyword>
<evidence type="ECO:0000313" key="8">
    <source>
        <dbReference type="Proteomes" id="UP000315995"/>
    </source>
</evidence>
<proteinExistence type="predicted"/>
<keyword evidence="2" id="KW-0813">Transport</keyword>
<dbReference type="InterPro" id="IPR011701">
    <property type="entry name" value="MFS"/>
</dbReference>
<dbReference type="GO" id="GO:0016020">
    <property type="term" value="C:membrane"/>
    <property type="evidence" value="ECO:0007669"/>
    <property type="project" value="UniProtKB-SubCell"/>
</dbReference>
<dbReference type="NCBIfam" id="TIGR00901">
    <property type="entry name" value="2A0125"/>
    <property type="match status" value="1"/>
</dbReference>
<feature type="transmembrane region" description="Helical" evidence="6">
    <location>
        <begin position="182"/>
        <end position="202"/>
    </location>
</feature>
<dbReference type="PANTHER" id="PTHR12778:SF10">
    <property type="entry name" value="MAJOR FACILITATOR SUPERFAMILY DOMAIN-CONTAINING PROTEIN 3"/>
    <property type="match status" value="1"/>
</dbReference>
<sequence length="428" mass="45628">MTPMRSWLTSMRVYLDPRMLALFLLGFSSGLPRLLVYSTLTFWLLEEGLDIKSVGLFAATALPYNFKFLWAPLLDRLQVPVFGKLLGLRRGWIFVLQLALMGAIGALAMCDPGQDAFWCAMAALGVAAISASQDVVIDAYRVERLDDDEQGAGAAAAVFGYRVGMLAASAGALYIAEWSGDWQLTYLVMAGLVTVGLATTLMSAEPDKDEPQECPASTLAHLKEGVVGPLRDFASRKGWAAIAAFILLYKLGDALAGTMTNPLLVDLEFSKVEIANIAKTYGLAASIAGVFLGGLVVRRLGIVGALWVGGVLQMASNLMFSLQADAGHDMQLLTATIGVENLSGGLGTAAFVAYLSALCKREYTATQYALLTALSSGLRTLTSSGAGYAVAWMGWTTYFVATTAAALPGLALLYWLSRKKMTGLRPGR</sequence>
<dbReference type="InterPro" id="IPR036259">
    <property type="entry name" value="MFS_trans_sf"/>
</dbReference>